<dbReference type="InterPro" id="IPR020904">
    <property type="entry name" value="Sc_DH/Rdtase_CS"/>
</dbReference>
<dbReference type="SUPFAM" id="SSF51735">
    <property type="entry name" value="NAD(P)-binding Rossmann-fold domains"/>
    <property type="match status" value="1"/>
</dbReference>
<dbReference type="Pfam" id="PF13561">
    <property type="entry name" value="adh_short_C2"/>
    <property type="match status" value="1"/>
</dbReference>
<gene>
    <name evidence="4" type="ORF">CLV72_104416</name>
</gene>
<dbReference type="RefSeq" id="WP_106246352.1">
    <property type="nucleotide sequence ID" value="NZ_PVZC01000004.1"/>
</dbReference>
<comment type="similarity">
    <text evidence="1">Belongs to the short-chain dehydrogenases/reductases (SDR) family.</text>
</comment>
<dbReference type="SMART" id="SM00822">
    <property type="entry name" value="PKS_KR"/>
    <property type="match status" value="1"/>
</dbReference>
<dbReference type="PANTHER" id="PTHR42760:SF135">
    <property type="entry name" value="BLL7886 PROTEIN"/>
    <property type="match status" value="1"/>
</dbReference>
<reference evidence="4 5" key="1">
    <citation type="submission" date="2018-03" db="EMBL/GenBank/DDBJ databases">
        <title>Genomic Encyclopedia of Archaeal and Bacterial Type Strains, Phase II (KMG-II): from individual species to whole genera.</title>
        <authorList>
            <person name="Goeker M."/>
        </authorList>
    </citation>
    <scope>NUCLEOTIDE SEQUENCE [LARGE SCALE GENOMIC DNA]</scope>
    <source>
        <strain evidence="4 5">DSM 45601</strain>
    </source>
</reference>
<dbReference type="Proteomes" id="UP000237846">
    <property type="component" value="Unassembled WGS sequence"/>
</dbReference>
<dbReference type="PROSITE" id="PS00061">
    <property type="entry name" value="ADH_SHORT"/>
    <property type="match status" value="1"/>
</dbReference>
<dbReference type="PRINTS" id="PR00080">
    <property type="entry name" value="SDRFAMILY"/>
</dbReference>
<evidence type="ECO:0000313" key="5">
    <source>
        <dbReference type="Proteomes" id="UP000237846"/>
    </source>
</evidence>
<organism evidence="4 5">
    <name type="scientific">Allonocardiopsis opalescens</name>
    <dbReference type="NCBI Taxonomy" id="1144618"/>
    <lineage>
        <taxon>Bacteria</taxon>
        <taxon>Bacillati</taxon>
        <taxon>Actinomycetota</taxon>
        <taxon>Actinomycetes</taxon>
        <taxon>Streptosporangiales</taxon>
        <taxon>Allonocardiopsis</taxon>
    </lineage>
</organism>
<dbReference type="FunFam" id="3.40.50.720:FF:000084">
    <property type="entry name" value="Short-chain dehydrogenase reductase"/>
    <property type="match status" value="1"/>
</dbReference>
<dbReference type="PRINTS" id="PR00081">
    <property type="entry name" value="GDHRDH"/>
</dbReference>
<dbReference type="GO" id="GO:0030497">
    <property type="term" value="P:fatty acid elongation"/>
    <property type="evidence" value="ECO:0007669"/>
    <property type="project" value="TreeGrafter"/>
</dbReference>
<accession>A0A2T0Q4V7</accession>
<keyword evidence="2" id="KW-0560">Oxidoreductase</keyword>
<sequence>MSTADYLADLFSLRDRAALVTGGNSGIGRAIAGALAGAGASVVVSARNEANLAATVAELTGAGLSAAAVPADLGERAQVRRLAERAAEPFGEIDILVNCGAVNIRPPLAELTEEQWDRTMAVNLDAPFLLGQHFGPRMAARGWGRIINIASQQAFRAFSDSGAYGAAKSGLVALTRSQAEAWSPHGVACNCVSPGVVATPLNERLFADPGTAERLAARTLTGRNGETADFRGPVVFLASSAADYVTGQNLFVDGGFSAH</sequence>
<dbReference type="AlphaFoldDB" id="A0A2T0Q4V7"/>
<dbReference type="InterPro" id="IPR057326">
    <property type="entry name" value="KR_dom"/>
</dbReference>
<dbReference type="InterPro" id="IPR036291">
    <property type="entry name" value="NAD(P)-bd_dom_sf"/>
</dbReference>
<evidence type="ECO:0000259" key="3">
    <source>
        <dbReference type="SMART" id="SM00822"/>
    </source>
</evidence>
<name>A0A2T0Q4V7_9ACTN</name>
<dbReference type="GO" id="GO:0016616">
    <property type="term" value="F:oxidoreductase activity, acting on the CH-OH group of donors, NAD or NADP as acceptor"/>
    <property type="evidence" value="ECO:0007669"/>
    <property type="project" value="UniProtKB-ARBA"/>
</dbReference>
<evidence type="ECO:0000256" key="2">
    <source>
        <dbReference type="ARBA" id="ARBA00023002"/>
    </source>
</evidence>
<dbReference type="Gene3D" id="3.40.50.720">
    <property type="entry name" value="NAD(P)-binding Rossmann-like Domain"/>
    <property type="match status" value="1"/>
</dbReference>
<dbReference type="PANTHER" id="PTHR42760">
    <property type="entry name" value="SHORT-CHAIN DEHYDROGENASES/REDUCTASES FAMILY MEMBER"/>
    <property type="match status" value="1"/>
</dbReference>
<evidence type="ECO:0000313" key="4">
    <source>
        <dbReference type="EMBL" id="PRX98836.1"/>
    </source>
</evidence>
<dbReference type="EMBL" id="PVZC01000004">
    <property type="protein sequence ID" value="PRX98836.1"/>
    <property type="molecule type" value="Genomic_DNA"/>
</dbReference>
<proteinExistence type="inferred from homology"/>
<dbReference type="OrthoDB" id="286404at2"/>
<dbReference type="InterPro" id="IPR002347">
    <property type="entry name" value="SDR_fam"/>
</dbReference>
<protein>
    <submittedName>
        <fullName evidence="4">Gluconate 5-dehydrogenase</fullName>
    </submittedName>
</protein>
<evidence type="ECO:0000256" key="1">
    <source>
        <dbReference type="ARBA" id="ARBA00006484"/>
    </source>
</evidence>
<feature type="domain" description="Ketoreductase" evidence="3">
    <location>
        <begin position="16"/>
        <end position="195"/>
    </location>
</feature>
<comment type="caution">
    <text evidence="4">The sequence shown here is derived from an EMBL/GenBank/DDBJ whole genome shotgun (WGS) entry which is preliminary data.</text>
</comment>
<keyword evidence="5" id="KW-1185">Reference proteome</keyword>